<dbReference type="AlphaFoldDB" id="A0A0F9CA54"/>
<organism evidence="1">
    <name type="scientific">marine sediment metagenome</name>
    <dbReference type="NCBI Taxonomy" id="412755"/>
    <lineage>
        <taxon>unclassified sequences</taxon>
        <taxon>metagenomes</taxon>
        <taxon>ecological metagenomes</taxon>
    </lineage>
</organism>
<sequence>MIKRMIVLVAVLVLLLVAGCPDTTASLWNDREGAIGGRLGYVMGSTEVGTSVLYWPDGDNSEVFGAYGLYKFPDTVKIPNPIPMAFLPETLKGTPYIGGKVNGEGGSSLLIAGIEIGNTLYMEFDQDNYYTIGLKHKF</sequence>
<proteinExistence type="predicted"/>
<name>A0A0F9CA54_9ZZZZ</name>
<dbReference type="PROSITE" id="PS51257">
    <property type="entry name" value="PROKAR_LIPOPROTEIN"/>
    <property type="match status" value="1"/>
</dbReference>
<reference evidence="1" key="1">
    <citation type="journal article" date="2015" name="Nature">
        <title>Complex archaea that bridge the gap between prokaryotes and eukaryotes.</title>
        <authorList>
            <person name="Spang A."/>
            <person name="Saw J.H."/>
            <person name="Jorgensen S.L."/>
            <person name="Zaremba-Niedzwiedzka K."/>
            <person name="Martijn J."/>
            <person name="Lind A.E."/>
            <person name="van Eijk R."/>
            <person name="Schleper C."/>
            <person name="Guy L."/>
            <person name="Ettema T.J."/>
        </authorList>
    </citation>
    <scope>NUCLEOTIDE SEQUENCE</scope>
</reference>
<protein>
    <submittedName>
        <fullName evidence="1">Uncharacterized protein</fullName>
    </submittedName>
</protein>
<dbReference type="EMBL" id="LAZR01047716">
    <property type="protein sequence ID" value="KKK93566.1"/>
    <property type="molecule type" value="Genomic_DNA"/>
</dbReference>
<evidence type="ECO:0000313" key="1">
    <source>
        <dbReference type="EMBL" id="KKK93566.1"/>
    </source>
</evidence>
<accession>A0A0F9CA54</accession>
<comment type="caution">
    <text evidence="1">The sequence shown here is derived from an EMBL/GenBank/DDBJ whole genome shotgun (WGS) entry which is preliminary data.</text>
</comment>
<gene>
    <name evidence="1" type="ORF">LCGC14_2691580</name>
</gene>